<evidence type="ECO:0000256" key="3">
    <source>
        <dbReference type="ARBA" id="ARBA00023130"/>
    </source>
</evidence>
<evidence type="ECO:0000256" key="1">
    <source>
        <dbReference type="ARBA" id="ARBA00022729"/>
    </source>
</evidence>
<dbReference type="SMART" id="SM00406">
    <property type="entry name" value="IGv"/>
    <property type="match status" value="1"/>
</dbReference>
<dbReference type="SMART" id="SM00409">
    <property type="entry name" value="IG"/>
    <property type="match status" value="1"/>
</dbReference>
<evidence type="ECO:0000256" key="2">
    <source>
        <dbReference type="ARBA" id="ARBA00022859"/>
    </source>
</evidence>
<keyword evidence="6" id="KW-0393">Immunoglobulin domain</keyword>
<sequence>MGTHTLYCVALCVLVPILSFFTEHTDAGVIQTPRHEVTEKRQAVTLRCEPISGHTHLFWYRQTAGKELEFLIYFSSRSVVDDKGMPKDRFSAEMPSASSSTLKIQPTEPKDSAVYLCASSSTTALQDRPLQVQKPWRFS</sequence>
<keyword evidence="11" id="KW-1185">Reference proteome</keyword>
<evidence type="ECO:0000256" key="7">
    <source>
        <dbReference type="ARBA" id="ARBA00043266"/>
    </source>
</evidence>
<dbReference type="Gene3D" id="2.60.40.10">
    <property type="entry name" value="Immunoglobulins"/>
    <property type="match status" value="1"/>
</dbReference>
<dbReference type="Pfam" id="PF07686">
    <property type="entry name" value="V-set"/>
    <property type="match status" value="1"/>
</dbReference>
<dbReference type="InterPro" id="IPR050413">
    <property type="entry name" value="TCR_beta_variable"/>
</dbReference>
<reference evidence="10" key="1">
    <citation type="submission" date="2025-08" db="UniProtKB">
        <authorList>
            <consortium name="Ensembl"/>
        </authorList>
    </citation>
    <scope>IDENTIFICATION</scope>
</reference>
<dbReference type="SUPFAM" id="SSF48726">
    <property type="entry name" value="Immunoglobulin"/>
    <property type="match status" value="1"/>
</dbReference>
<evidence type="ECO:0000256" key="4">
    <source>
        <dbReference type="ARBA" id="ARBA00023157"/>
    </source>
</evidence>
<name>A0A8D2KGI2_UROPR</name>
<evidence type="ECO:0000313" key="11">
    <source>
        <dbReference type="Proteomes" id="UP000694417"/>
    </source>
</evidence>
<keyword evidence="4" id="KW-1015">Disulfide bond</keyword>
<feature type="domain" description="Ig-like" evidence="9">
    <location>
        <begin position="16"/>
        <end position="133"/>
    </location>
</feature>
<dbReference type="PROSITE" id="PS50835">
    <property type="entry name" value="IG_LIKE"/>
    <property type="match status" value="1"/>
</dbReference>
<dbReference type="GeneTree" id="ENSGT00940000162707"/>
<organism evidence="10 11">
    <name type="scientific">Urocitellus parryii</name>
    <name type="common">Arctic ground squirrel</name>
    <name type="synonym">Spermophilus parryii</name>
    <dbReference type="NCBI Taxonomy" id="9999"/>
    <lineage>
        <taxon>Eukaryota</taxon>
        <taxon>Metazoa</taxon>
        <taxon>Chordata</taxon>
        <taxon>Craniata</taxon>
        <taxon>Vertebrata</taxon>
        <taxon>Euteleostomi</taxon>
        <taxon>Mammalia</taxon>
        <taxon>Eutheria</taxon>
        <taxon>Euarchontoglires</taxon>
        <taxon>Glires</taxon>
        <taxon>Rodentia</taxon>
        <taxon>Sciuromorpha</taxon>
        <taxon>Sciuridae</taxon>
        <taxon>Xerinae</taxon>
        <taxon>Marmotini</taxon>
        <taxon>Urocitellus</taxon>
    </lineage>
</organism>
<evidence type="ECO:0000256" key="8">
    <source>
        <dbReference type="SAM" id="SignalP"/>
    </source>
</evidence>
<keyword evidence="2" id="KW-0391">Immunity</keyword>
<keyword evidence="3" id="KW-1064">Adaptive immunity</keyword>
<dbReference type="Ensembl" id="ENSUPAT00010013801.1">
    <property type="protein sequence ID" value="ENSUPAP00010012026.1"/>
    <property type="gene ID" value="ENSUPAG00010009768.1"/>
</dbReference>
<protein>
    <recommendedName>
        <fullName evidence="9">Ig-like domain-containing protein</fullName>
    </recommendedName>
</protein>
<dbReference type="Proteomes" id="UP000694417">
    <property type="component" value="Unplaced"/>
</dbReference>
<dbReference type="GO" id="GO:0002250">
    <property type="term" value="P:adaptive immune response"/>
    <property type="evidence" value="ECO:0007669"/>
    <property type="project" value="UniProtKB-KW"/>
</dbReference>
<dbReference type="FunFam" id="2.60.40.10:FF:002491">
    <property type="entry name" value="T cell receptor beta variable 12-4"/>
    <property type="match status" value="1"/>
</dbReference>
<dbReference type="GO" id="GO:0007166">
    <property type="term" value="P:cell surface receptor signaling pathway"/>
    <property type="evidence" value="ECO:0007669"/>
    <property type="project" value="TreeGrafter"/>
</dbReference>
<keyword evidence="5" id="KW-0675">Receptor</keyword>
<dbReference type="GO" id="GO:0042101">
    <property type="term" value="C:T cell receptor complex"/>
    <property type="evidence" value="ECO:0007669"/>
    <property type="project" value="UniProtKB-KW"/>
</dbReference>
<feature type="signal peptide" evidence="8">
    <location>
        <begin position="1"/>
        <end position="27"/>
    </location>
</feature>
<dbReference type="PANTHER" id="PTHR23268:SF14">
    <property type="entry name" value="T CELL RECEPTOR BETA VARIABLE 12-3-RELATED"/>
    <property type="match status" value="1"/>
</dbReference>
<keyword evidence="1 8" id="KW-0732">Signal</keyword>
<proteinExistence type="predicted"/>
<dbReference type="InterPro" id="IPR007110">
    <property type="entry name" value="Ig-like_dom"/>
</dbReference>
<reference evidence="10" key="2">
    <citation type="submission" date="2025-09" db="UniProtKB">
        <authorList>
            <consortium name="Ensembl"/>
        </authorList>
    </citation>
    <scope>IDENTIFICATION</scope>
</reference>
<dbReference type="AlphaFoldDB" id="A0A8D2KGI2"/>
<evidence type="ECO:0000313" key="10">
    <source>
        <dbReference type="Ensembl" id="ENSUPAP00010012026.1"/>
    </source>
</evidence>
<evidence type="ECO:0000256" key="6">
    <source>
        <dbReference type="ARBA" id="ARBA00023319"/>
    </source>
</evidence>
<dbReference type="InterPro" id="IPR036179">
    <property type="entry name" value="Ig-like_dom_sf"/>
</dbReference>
<dbReference type="InterPro" id="IPR013783">
    <property type="entry name" value="Ig-like_fold"/>
</dbReference>
<accession>A0A8D2KGI2</accession>
<dbReference type="InterPro" id="IPR003599">
    <property type="entry name" value="Ig_sub"/>
</dbReference>
<dbReference type="InterPro" id="IPR013106">
    <property type="entry name" value="Ig_V-set"/>
</dbReference>
<evidence type="ECO:0000256" key="5">
    <source>
        <dbReference type="ARBA" id="ARBA00023170"/>
    </source>
</evidence>
<feature type="chain" id="PRO_5034146891" description="Ig-like domain-containing protein" evidence="8">
    <location>
        <begin position="28"/>
        <end position="139"/>
    </location>
</feature>
<keyword evidence="7" id="KW-1279">T cell receptor</keyword>
<dbReference type="PANTHER" id="PTHR23268">
    <property type="entry name" value="T-CELL RECEPTOR BETA CHAIN"/>
    <property type="match status" value="1"/>
</dbReference>
<evidence type="ECO:0000259" key="9">
    <source>
        <dbReference type="PROSITE" id="PS50835"/>
    </source>
</evidence>